<dbReference type="Pfam" id="PF25812">
    <property type="entry name" value="RAD24_helical"/>
    <property type="match status" value="1"/>
</dbReference>
<dbReference type="GO" id="GO:0005634">
    <property type="term" value="C:nucleus"/>
    <property type="evidence" value="ECO:0007669"/>
    <property type="project" value="UniProtKB-SubCell"/>
</dbReference>
<dbReference type="Pfam" id="PF03215">
    <property type="entry name" value="Rad17"/>
    <property type="match status" value="1"/>
</dbReference>
<dbReference type="SUPFAM" id="SSF52540">
    <property type="entry name" value="P-loop containing nucleoside triphosphate hydrolases"/>
    <property type="match status" value="1"/>
</dbReference>
<proteinExistence type="inferred from homology"/>
<dbReference type="GO" id="GO:0003689">
    <property type="term" value="F:DNA clamp loader activity"/>
    <property type="evidence" value="ECO:0007669"/>
    <property type="project" value="TreeGrafter"/>
</dbReference>
<feature type="compositionally biased region" description="Gly residues" evidence="8">
    <location>
        <begin position="864"/>
        <end position="874"/>
    </location>
</feature>
<evidence type="ECO:0000256" key="5">
    <source>
        <dbReference type="ARBA" id="ARBA00022840"/>
    </source>
</evidence>
<dbReference type="PANTHER" id="PTHR12172">
    <property type="entry name" value="CELL CYCLE CHECKPOINT PROTEIN RAD17"/>
    <property type="match status" value="1"/>
</dbReference>
<comment type="caution">
    <text evidence="10">The sequence shown here is derived from an EMBL/GenBank/DDBJ whole genome shotgun (WGS) entry which is preliminary data.</text>
</comment>
<dbReference type="OrthoDB" id="10265971at2759"/>
<dbReference type="PANTHER" id="PTHR12172:SF0">
    <property type="entry name" value="CELL CYCLE CHECKPOINT PROTEIN RAD17"/>
    <property type="match status" value="1"/>
</dbReference>
<evidence type="ECO:0000256" key="7">
    <source>
        <dbReference type="ARBA" id="ARBA00023306"/>
    </source>
</evidence>
<feature type="compositionally biased region" description="Polar residues" evidence="8">
    <location>
        <begin position="69"/>
        <end position="89"/>
    </location>
</feature>
<evidence type="ECO:0000313" key="10">
    <source>
        <dbReference type="EMBL" id="RMX89459.1"/>
    </source>
</evidence>
<dbReference type="InterPro" id="IPR004582">
    <property type="entry name" value="Checkpoint_prot_Rad17_Rad24"/>
</dbReference>
<feature type="region of interest" description="Disordered" evidence="8">
    <location>
        <begin position="1"/>
        <end position="151"/>
    </location>
</feature>
<reference evidence="10 11" key="1">
    <citation type="journal article" date="2018" name="BMC Genomics">
        <title>Genomic evidence for intraspecific hybridization in a clonal and extremely halotolerant yeast.</title>
        <authorList>
            <person name="Gostincar C."/>
            <person name="Stajich J.E."/>
            <person name="Zupancic J."/>
            <person name="Zalar P."/>
            <person name="Gunde-Cimerman N."/>
        </authorList>
    </citation>
    <scope>NUCLEOTIDE SEQUENCE [LARGE SCALE GENOMIC DNA]</scope>
    <source>
        <strain evidence="10 11">EXF-6656</strain>
    </source>
</reference>
<dbReference type="InterPro" id="IPR057927">
    <property type="entry name" value="RAD24-like_helical"/>
</dbReference>
<keyword evidence="7" id="KW-0131">Cell cycle</keyword>
<sequence>MRLVIPPSHLSGMGQPRASRRKVAISSDEEDETAPPATAAASSDDEKAQTSKRTTGKLKSATKTKTRLQRASVSAQNQQNEKSSEPTAKSRTKPKTKVTEREEPKAKKPIYSFFNAATQRQREIQPSASPEKPLSLSQDEPEAIHDESENDDALVTLSKGSSVALAMRKRKAQGSGIPGDNPSLAPPATQKFRKTSEGGRTPSFSIYNDDKRPWTEQFAPVDLSELAVHKRKVADVRQWLESTLHGRRQKVLVLKGAAGTGKTTTINLLARDMALDISEWHNPAVTEFSSENSQSTAAQFDDFVRRAGASAGLTLSTGIGENGVVPSAKAVESPHTPGDQRQLLVIEEFPNTFSRASTTLQSYRSTILQYVSAPPVREGCATPIIMIISETLLSTNTAAADSFTAHRLLGPELINHPFVDLIEFNPVAPTILQKSLDSVIVKEARKSGRRKAPGPQVLKHLAEAGDIRSAISSLEFLCLRGDDGDTWSSRITFTKGKKAKTDPPMTKAEEEALKLISNRESTLGIFHAVGKVIYNKRINPPAGEEMAQPPMWLPQHRRRQVPENDLDLLIDELGTDTPTFIAALHENYALSCSCPSSEEALDSVNGCIDSISDADLLSVDRFSLGTRAYGGSAMDNLRQYEMAFQIATRGMLFNLPCPVHRAAPPGSSNKGDAYRMFYPTSLKLWKEREEVGSLLEMLTARLQSGSLAHQRPLPGKSQLTGVESWKRNPEVSAATASDGNVLPTPQPQDQMTVSPPTTIITKSEALLERLPYMALTLSGAKHPNTVSSSSSPLLEQLNHVTRIRGHGLLNTNEDDDEDVEGPEQAPPSENWSTDKPAAAEEENRSTSRTKAMKGVAEKGRERGGGGAETEGGGLMIPVETSVERLVLEEDDIED</sequence>
<dbReference type="GO" id="GO:0033314">
    <property type="term" value="P:mitotic DNA replication checkpoint signaling"/>
    <property type="evidence" value="ECO:0007669"/>
    <property type="project" value="TreeGrafter"/>
</dbReference>
<dbReference type="VEuPathDB" id="FungiDB:BTJ68_05458"/>
<comment type="subcellular location">
    <subcellularLocation>
        <location evidence="1">Nucleus</location>
    </subcellularLocation>
</comment>
<evidence type="ECO:0000256" key="6">
    <source>
        <dbReference type="ARBA" id="ARBA00023242"/>
    </source>
</evidence>
<dbReference type="AlphaFoldDB" id="A0A3M6XFI2"/>
<evidence type="ECO:0000256" key="1">
    <source>
        <dbReference type="ARBA" id="ARBA00004123"/>
    </source>
</evidence>
<dbReference type="Gene3D" id="3.40.50.300">
    <property type="entry name" value="P-loop containing nucleotide triphosphate hydrolases"/>
    <property type="match status" value="1"/>
</dbReference>
<feature type="region of interest" description="Disordered" evidence="8">
    <location>
        <begin position="730"/>
        <end position="754"/>
    </location>
</feature>
<feature type="compositionally biased region" description="Basic residues" evidence="8">
    <location>
        <begin position="54"/>
        <end position="68"/>
    </location>
</feature>
<evidence type="ECO:0000313" key="11">
    <source>
        <dbReference type="Proteomes" id="UP000281245"/>
    </source>
</evidence>
<gene>
    <name evidence="10" type="ORF">D0869_00872</name>
</gene>
<dbReference type="GO" id="GO:0000077">
    <property type="term" value="P:DNA damage checkpoint signaling"/>
    <property type="evidence" value="ECO:0007669"/>
    <property type="project" value="TreeGrafter"/>
</dbReference>
<dbReference type="EMBL" id="QWIJ01000029">
    <property type="protein sequence ID" value="RMX89459.1"/>
    <property type="molecule type" value="Genomic_DNA"/>
</dbReference>
<evidence type="ECO:0000256" key="3">
    <source>
        <dbReference type="ARBA" id="ARBA00022741"/>
    </source>
</evidence>
<feature type="region of interest" description="Disordered" evidence="8">
    <location>
        <begin position="172"/>
        <end position="208"/>
    </location>
</feature>
<dbReference type="GO" id="GO:0005524">
    <property type="term" value="F:ATP binding"/>
    <property type="evidence" value="ECO:0007669"/>
    <property type="project" value="UniProtKB-KW"/>
</dbReference>
<feature type="domain" description="Checkpoint protein RAD24-like helical bundle" evidence="9">
    <location>
        <begin position="520"/>
        <end position="620"/>
    </location>
</feature>
<feature type="compositionally biased region" description="Basic and acidic residues" evidence="8">
    <location>
        <begin position="97"/>
        <end position="106"/>
    </location>
</feature>
<keyword evidence="4" id="KW-0227">DNA damage</keyword>
<organism evidence="10 11">
    <name type="scientific">Hortaea werneckii</name>
    <name type="common">Black yeast</name>
    <name type="synonym">Cladosporium werneckii</name>
    <dbReference type="NCBI Taxonomy" id="91943"/>
    <lineage>
        <taxon>Eukaryota</taxon>
        <taxon>Fungi</taxon>
        <taxon>Dikarya</taxon>
        <taxon>Ascomycota</taxon>
        <taxon>Pezizomycotina</taxon>
        <taxon>Dothideomycetes</taxon>
        <taxon>Dothideomycetidae</taxon>
        <taxon>Mycosphaerellales</taxon>
        <taxon>Teratosphaeriaceae</taxon>
        <taxon>Hortaea</taxon>
    </lineage>
</organism>
<keyword evidence="5" id="KW-0067">ATP-binding</keyword>
<dbReference type="GO" id="GO:0003682">
    <property type="term" value="F:chromatin binding"/>
    <property type="evidence" value="ECO:0007669"/>
    <property type="project" value="TreeGrafter"/>
</dbReference>
<protein>
    <recommendedName>
        <fullName evidence="9">Checkpoint protein RAD24-like helical bundle domain-containing protein</fullName>
    </recommendedName>
</protein>
<dbReference type="InterPro" id="IPR027417">
    <property type="entry name" value="P-loop_NTPase"/>
</dbReference>
<dbReference type="GO" id="GO:0006281">
    <property type="term" value="P:DNA repair"/>
    <property type="evidence" value="ECO:0007669"/>
    <property type="project" value="InterPro"/>
</dbReference>
<keyword evidence="6" id="KW-0539">Nucleus</keyword>
<accession>A0A3M6XFI2</accession>
<dbReference type="Proteomes" id="UP000281245">
    <property type="component" value="Unassembled WGS sequence"/>
</dbReference>
<evidence type="ECO:0000256" key="8">
    <source>
        <dbReference type="SAM" id="MobiDB-lite"/>
    </source>
</evidence>
<feature type="compositionally biased region" description="Acidic residues" evidence="8">
    <location>
        <begin position="812"/>
        <end position="821"/>
    </location>
</feature>
<feature type="region of interest" description="Disordered" evidence="8">
    <location>
        <begin position="807"/>
        <end position="894"/>
    </location>
</feature>
<name>A0A3M6XFI2_HORWE</name>
<evidence type="ECO:0000259" key="9">
    <source>
        <dbReference type="Pfam" id="PF25812"/>
    </source>
</evidence>
<keyword evidence="3" id="KW-0547">Nucleotide-binding</keyword>
<evidence type="ECO:0000256" key="4">
    <source>
        <dbReference type="ARBA" id="ARBA00022763"/>
    </source>
</evidence>
<comment type="similarity">
    <text evidence="2">Belongs to the rad17/RAD24 family.</text>
</comment>
<feature type="compositionally biased region" description="Polar residues" evidence="8">
    <location>
        <begin position="115"/>
        <end position="128"/>
    </location>
</feature>
<evidence type="ECO:0000256" key="2">
    <source>
        <dbReference type="ARBA" id="ARBA00006168"/>
    </source>
</evidence>